<reference evidence="1 2" key="1">
    <citation type="journal article" date="2019" name="Nat. Ecol. Evol.">
        <title>Megaphylogeny resolves global patterns of mushroom evolution.</title>
        <authorList>
            <person name="Varga T."/>
            <person name="Krizsan K."/>
            <person name="Foldi C."/>
            <person name="Dima B."/>
            <person name="Sanchez-Garcia M."/>
            <person name="Sanchez-Ramirez S."/>
            <person name="Szollosi G.J."/>
            <person name="Szarkandi J.G."/>
            <person name="Papp V."/>
            <person name="Albert L."/>
            <person name="Andreopoulos W."/>
            <person name="Angelini C."/>
            <person name="Antonin V."/>
            <person name="Barry K.W."/>
            <person name="Bougher N.L."/>
            <person name="Buchanan P."/>
            <person name="Buyck B."/>
            <person name="Bense V."/>
            <person name="Catcheside P."/>
            <person name="Chovatia M."/>
            <person name="Cooper J."/>
            <person name="Damon W."/>
            <person name="Desjardin D."/>
            <person name="Finy P."/>
            <person name="Geml J."/>
            <person name="Haridas S."/>
            <person name="Hughes K."/>
            <person name="Justo A."/>
            <person name="Karasinski D."/>
            <person name="Kautmanova I."/>
            <person name="Kiss B."/>
            <person name="Kocsube S."/>
            <person name="Kotiranta H."/>
            <person name="LaButti K.M."/>
            <person name="Lechner B.E."/>
            <person name="Liimatainen K."/>
            <person name="Lipzen A."/>
            <person name="Lukacs Z."/>
            <person name="Mihaltcheva S."/>
            <person name="Morgado L.N."/>
            <person name="Niskanen T."/>
            <person name="Noordeloos M.E."/>
            <person name="Ohm R.A."/>
            <person name="Ortiz-Santana B."/>
            <person name="Ovrebo C."/>
            <person name="Racz N."/>
            <person name="Riley R."/>
            <person name="Savchenko A."/>
            <person name="Shiryaev A."/>
            <person name="Soop K."/>
            <person name="Spirin V."/>
            <person name="Szebenyi C."/>
            <person name="Tomsovsky M."/>
            <person name="Tulloss R.E."/>
            <person name="Uehling J."/>
            <person name="Grigoriev I.V."/>
            <person name="Vagvolgyi C."/>
            <person name="Papp T."/>
            <person name="Martin F.M."/>
            <person name="Miettinen O."/>
            <person name="Hibbett D.S."/>
            <person name="Nagy L.G."/>
        </authorList>
    </citation>
    <scope>NUCLEOTIDE SEQUENCE [LARGE SCALE GENOMIC DNA]</scope>
    <source>
        <strain evidence="1 2">CBS 962.96</strain>
    </source>
</reference>
<keyword evidence="2" id="KW-1185">Reference proteome</keyword>
<organism evidence="1 2">
    <name type="scientific">Dendrothele bispora (strain CBS 962.96)</name>
    <dbReference type="NCBI Taxonomy" id="1314807"/>
    <lineage>
        <taxon>Eukaryota</taxon>
        <taxon>Fungi</taxon>
        <taxon>Dikarya</taxon>
        <taxon>Basidiomycota</taxon>
        <taxon>Agaricomycotina</taxon>
        <taxon>Agaricomycetes</taxon>
        <taxon>Agaricomycetidae</taxon>
        <taxon>Agaricales</taxon>
        <taxon>Agaricales incertae sedis</taxon>
        <taxon>Dendrothele</taxon>
    </lineage>
</organism>
<dbReference type="AlphaFoldDB" id="A0A4S8KJ29"/>
<name>A0A4S8KJ29_DENBC</name>
<evidence type="ECO:0000313" key="1">
    <source>
        <dbReference type="EMBL" id="THU75419.1"/>
    </source>
</evidence>
<gene>
    <name evidence="1" type="ORF">K435DRAFT_880862</name>
</gene>
<dbReference type="Proteomes" id="UP000297245">
    <property type="component" value="Unassembled WGS sequence"/>
</dbReference>
<accession>A0A4S8KJ29</accession>
<sequence length="52" mass="5958">MCRIESSGIPMQVMETDKDRIEYFIIHSYTSLYYAFSCATPFPIPWGAHGPV</sequence>
<protein>
    <submittedName>
        <fullName evidence="1">Uncharacterized protein</fullName>
    </submittedName>
</protein>
<proteinExistence type="predicted"/>
<dbReference type="EMBL" id="ML182169">
    <property type="protein sequence ID" value="THU75419.1"/>
    <property type="molecule type" value="Genomic_DNA"/>
</dbReference>
<evidence type="ECO:0000313" key="2">
    <source>
        <dbReference type="Proteomes" id="UP000297245"/>
    </source>
</evidence>